<keyword evidence="2" id="KW-1133">Transmembrane helix</keyword>
<dbReference type="GO" id="GO:0003676">
    <property type="term" value="F:nucleic acid binding"/>
    <property type="evidence" value="ECO:0007669"/>
    <property type="project" value="InterPro"/>
</dbReference>
<dbReference type="PROSITE" id="PS50879">
    <property type="entry name" value="RNASE_H_1"/>
    <property type="match status" value="1"/>
</dbReference>
<feature type="region of interest" description="Disordered" evidence="1">
    <location>
        <begin position="780"/>
        <end position="834"/>
    </location>
</feature>
<evidence type="ECO:0000256" key="1">
    <source>
        <dbReference type="SAM" id="MobiDB-lite"/>
    </source>
</evidence>
<name>A0A1Q9CME3_SYMMI</name>
<gene>
    <name evidence="4" type="ORF">AK812_SmicGene35069</name>
</gene>
<organism evidence="4 5">
    <name type="scientific">Symbiodinium microadriaticum</name>
    <name type="common">Dinoflagellate</name>
    <name type="synonym">Zooxanthella microadriatica</name>
    <dbReference type="NCBI Taxonomy" id="2951"/>
    <lineage>
        <taxon>Eukaryota</taxon>
        <taxon>Sar</taxon>
        <taxon>Alveolata</taxon>
        <taxon>Dinophyceae</taxon>
        <taxon>Suessiales</taxon>
        <taxon>Symbiodiniaceae</taxon>
        <taxon>Symbiodinium</taxon>
    </lineage>
</organism>
<dbReference type="InterPro" id="IPR036691">
    <property type="entry name" value="Endo/exonu/phosph_ase_sf"/>
</dbReference>
<dbReference type="Gene3D" id="3.60.10.10">
    <property type="entry name" value="Endonuclease/exonuclease/phosphatase"/>
    <property type="match status" value="1"/>
</dbReference>
<dbReference type="InterPro" id="IPR012337">
    <property type="entry name" value="RNaseH-like_sf"/>
</dbReference>
<dbReference type="SUPFAM" id="SSF53098">
    <property type="entry name" value="Ribonuclease H-like"/>
    <property type="match status" value="1"/>
</dbReference>
<dbReference type="Gene3D" id="3.30.420.10">
    <property type="entry name" value="Ribonuclease H-like superfamily/Ribonuclease H"/>
    <property type="match status" value="1"/>
</dbReference>
<evidence type="ECO:0000313" key="4">
    <source>
        <dbReference type="EMBL" id="OLP84085.1"/>
    </source>
</evidence>
<evidence type="ECO:0000259" key="3">
    <source>
        <dbReference type="PROSITE" id="PS50879"/>
    </source>
</evidence>
<feature type="region of interest" description="Disordered" evidence="1">
    <location>
        <begin position="379"/>
        <end position="427"/>
    </location>
</feature>
<keyword evidence="5" id="KW-1185">Reference proteome</keyword>
<evidence type="ECO:0000313" key="5">
    <source>
        <dbReference type="Proteomes" id="UP000186817"/>
    </source>
</evidence>
<feature type="domain" description="RNase H type-1" evidence="3">
    <location>
        <begin position="1201"/>
        <end position="1349"/>
    </location>
</feature>
<dbReference type="OrthoDB" id="447630at2759"/>
<keyword evidence="2" id="KW-0812">Transmembrane</keyword>
<dbReference type="GO" id="GO:0004523">
    <property type="term" value="F:RNA-DNA hybrid ribonuclease activity"/>
    <property type="evidence" value="ECO:0007669"/>
    <property type="project" value="InterPro"/>
</dbReference>
<feature type="compositionally biased region" description="Low complexity" evidence="1">
    <location>
        <begin position="388"/>
        <end position="417"/>
    </location>
</feature>
<keyword evidence="2" id="KW-0472">Membrane</keyword>
<dbReference type="PANTHER" id="PTHR19446">
    <property type="entry name" value="REVERSE TRANSCRIPTASES"/>
    <property type="match status" value="1"/>
</dbReference>
<dbReference type="SUPFAM" id="SSF56219">
    <property type="entry name" value="DNase I-like"/>
    <property type="match status" value="1"/>
</dbReference>
<reference evidence="4 5" key="1">
    <citation type="submission" date="2016-02" db="EMBL/GenBank/DDBJ databases">
        <title>Genome analysis of coral dinoflagellate symbionts highlights evolutionary adaptations to a symbiotic lifestyle.</title>
        <authorList>
            <person name="Aranda M."/>
            <person name="Li Y."/>
            <person name="Liew Y.J."/>
            <person name="Baumgarten S."/>
            <person name="Simakov O."/>
            <person name="Wilson M."/>
            <person name="Piel J."/>
            <person name="Ashoor H."/>
            <person name="Bougouffa S."/>
            <person name="Bajic V.B."/>
            <person name="Ryu T."/>
            <person name="Ravasi T."/>
            <person name="Bayer T."/>
            <person name="Micklem G."/>
            <person name="Kim H."/>
            <person name="Bhak J."/>
            <person name="Lajeunesse T.C."/>
            <person name="Voolstra C.R."/>
        </authorList>
    </citation>
    <scope>NUCLEOTIDE SEQUENCE [LARGE SCALE GENOMIC DNA]</scope>
    <source>
        <strain evidence="4 5">CCMP2467</strain>
    </source>
</reference>
<comment type="caution">
    <text evidence="4">The sequence shown here is derived from an EMBL/GenBank/DDBJ whole genome shotgun (WGS) entry which is preliminary data.</text>
</comment>
<dbReference type="EMBL" id="LSRX01001069">
    <property type="protein sequence ID" value="OLP84085.1"/>
    <property type="molecule type" value="Genomic_DNA"/>
</dbReference>
<dbReference type="InterPro" id="IPR005135">
    <property type="entry name" value="Endo/exonuclease/phosphatase"/>
</dbReference>
<evidence type="ECO:0000256" key="2">
    <source>
        <dbReference type="SAM" id="Phobius"/>
    </source>
</evidence>
<sequence length="2900" mass="313878">MGGVQAVGELVRTSSACDELGEFNQNTPETSRSVQFAVLKPDYCPELVTLELPIPCTLREAEDALQTARATENFIRFPHVHAVFPQSLVGQALFVAAPRWSPQAVVVCLNTAAVDGRVFAVYAPAYAEYEELCEMAALPPQAGYHVFVGGDDQAMLPGTLAHLVPGMQIAFVEEGSLPDPGAPLPLLLTLEDAWLHQAAFPEPQVREAYCLVSRQQGHVLHVEDHSNPLRFRERLAASIGLRLSSFHILASDPPLRNLAISGVRCTLLATCDCPDGIEHCRGRFFDLRPIQEGMRFACDAARLPNLDEVLAVFARDAPAGWQPRITIDGRAGDSYVDAQPGAILTVDYVPVMPADVDIATSRIPNTANGALLPIAHAANEAPDPVPEPQASRSSAASSSHVPSAANPAAASSGSATGSGLGSDADEVATAGSTNAEATPCCASPLAFLIFTPDYKPEGIATGLMPPVSQSGLFATIAHLRSATDHRRSPNLLPVHPQPSGLPATLVALPSWPKENILILIDSLIGQRRTFAICVPNFFTKDDAAFMVGVAPEDAYDVYHKDVPWPIPAGYWIYPADGDLLVIQPAGRAPAPFVSLRQILDGDAPPGPMPLDAWNSDKVWVLSDGIHVAVSVPTDEFALNSAQTADMLGLRPGSFQLVPVQPEIIDHAYRGTPSRRVLIAKQTQEPTAADNARYVPYVLDLRPIHLYLSSALAYDGVIDVANICNRVRVRCPTGFHVRLYGGAFTGAAGNHYRQVLPGEILAVEYHPDFVRDVVSELDPASYTPSAAPGGGSDSGHSGPNMSAASSGSGHRHGNAGSVLPGDTGGSTQHSSPGHGVSWPRHFVQASARKWVLVSLHHAIADGYTKPTSAAERFCTIPLAVSFIRGLVPPCPMALNATAHAASHMSICGHLVPLSLFVFAVCAAGFWCLPIFKPLSDLLAILMILLVALPHTLRLRPRVIVALTLLGLIVRAAAAPIWDGNSESPLHQPVSCVGTPLSVVPALLAVGSDRTIPHQLCRRPLPTPCRAKAPLGSAVFSDVVVDDRALPEDLETLLEASCRRQGGYPLYLAATLLEALERHFGSTCSSARAIGLTGSYKPVLHLQLHLPPAFLDVAHEATSHLGQCARLSVVPFPWPALPSCVSPEDEARLGSTPLGFTFITLRRLLRASPAFLDFRDFQAACPAVASIPGIYSPAVLPALTAQYGQSLLVYTDGSFTPLPQGRAKAGWAVIIIDPVAGTFAAAFGPVLAFPGEPLQLSPYQAECYALMSAALVTTVAFHNRPCTFLSDCTSAIGAAEGSMSYASGGFAQAMASSHHFRRQTCGQPDLYLHISGHAGVVGNELADRASKMGSDGPEIFCGLLLEPTEVKFWLGSGGQKLPWAATTIRSLSGDSTLPPINALDMGGNQNHSTLQPRELLAPFVPEGVFDAPVPEPVVLQVDNGMSPPLLAFSLRLVTYNVLSLGKPADAAPNVEVTQGLAYQPARAALLAEQLHEHGIHVAFLQETRAEEGSSRVGAFLRYASGANRGQYGTEIWFRDQYSILGQEAQRQCANQFDRTSVVVVYSDPRRMFVRFTGQSLSILFVALHGPHRATEKPVIVTWWRETAHLLDQHSRQSYLVLGGDCNASLGSITSGHVQGLGAEDEDLAGEYLHLIARTYSLCAPATFADFHSGPTHTYIQKHGRYLCRPDFVLVPQDWLQSDVHSWTEPAIQAAHSTPDHIAACLAIGFRSVPRSSTPRLVRRKISAAAVLDPGNRGAIADIFESAPVIPWDVSVHAHAAILTKHVQDGLQRLSANQGPKPHHPYLQAGTWQLQRDVSETRRRLHRLTVMMANSELAAGFTAWARAKPLREVNRQGRVWLLRAQAVRHTLHSRLVEQCKLLRKACRRDRDTYIERLAETISTAPSKEAFAAYHRILAHKRKKPFTIDPLPKILELDGTVCLDSDAMKRRWRQHFASLEGGQDVSFQLIADQAAEACSSTPAPHPDSIHEVPNLPNLCRVLAATKTGKAPGMDSLPPELNRLYASATARVLFPVLLKQVWRGSEPAGFKGGQAIVMYKGKGATAHCASYRSILLMQTWAKSLHQALRPAVRAVFEHTAPVLQLGGRKGCSVTFGSHILRGTLRHAHARNTPAFVLFADISAAFYSALVQLVAQSDSTTSLEGIEAALHGLSLPSEVLAELRQHMRAPSALAQKGATPWLEQTAAHLGQHNWFLIAGDKVPISTGRGTRPGSSWADILFALLMPKVLAKRDELLQLRDLHSRKPVFDWDGVVTLEPCTDPTESLVVDEVVWADDIAIPRLCPAIHQLSRLLRAETTALTEAFFAFGFRLAFGEHKTAAVVSVCGAHSRAVKRDLYGHEGLRGQLPILFEHLPAMRLPLPSKYKHLGVLQTPTGSILEEIRHRAAVARSAFHEARRKVYKSAAISLSRKATLLTTTVLPKLLQGAGAWPPLNKREAQAFSGTVWGFYRGILGVKRQADQRITASTCFSILQVPDPDVVLRLTRLSYLAQLVRSGPPVLWAAIRVDRPYADMLQSDLRWLFAWTWQTLPLRDPTLYWDDWRDLMQTSPNRFKGLCKRAKALTICQHTVKAALDNLHTALSDLSGRQTVVNGVFHAVHTEMCLPCKCSFPSRVSWAGHAARCHGYRSRSFLLPEDRVCRTCAKAYASIGRLRRHLISAPRCLAEWGGFEPTAHARQYQPHALAPPEAVPGVMVAPPAMDFSDMISHTLLTELNELDLCDEDTVWETIESHIEPLQTLRATVSAWRTQGDASPWLVETADNMLLLLDPDVLAESRQPPSDRAASVFTDSPTWAPLSPLPLVSAGDLLVKQLPEPPQCTLPPDGPCSLAVRSASAYAHWLEAACDACAGCAREAATRPILLSCRGLRTALGPAAQWLTDCGFRFTAEGLSSAF</sequence>
<accession>A0A1Q9CME3</accession>
<dbReference type="InterPro" id="IPR002156">
    <property type="entry name" value="RNaseH_domain"/>
</dbReference>
<protein>
    <recommendedName>
        <fullName evidence="3">RNase H type-1 domain-containing protein</fullName>
    </recommendedName>
</protein>
<dbReference type="Proteomes" id="UP000186817">
    <property type="component" value="Unassembled WGS sequence"/>
</dbReference>
<dbReference type="Pfam" id="PF03372">
    <property type="entry name" value="Exo_endo_phos"/>
    <property type="match status" value="1"/>
</dbReference>
<dbReference type="InterPro" id="IPR036397">
    <property type="entry name" value="RNaseH_sf"/>
</dbReference>
<proteinExistence type="predicted"/>
<feature type="transmembrane region" description="Helical" evidence="2">
    <location>
        <begin position="912"/>
        <end position="945"/>
    </location>
</feature>
<feature type="compositionally biased region" description="Low complexity" evidence="1">
    <location>
        <begin position="793"/>
        <end position="807"/>
    </location>
</feature>